<reference evidence="5" key="1">
    <citation type="submission" date="2020-05" db="EMBL/GenBank/DDBJ databases">
        <authorList>
            <person name="Chiriac C."/>
            <person name="Salcher M."/>
            <person name="Ghai R."/>
            <person name="Kavagutti S V."/>
        </authorList>
    </citation>
    <scope>NUCLEOTIDE SEQUENCE</scope>
</reference>
<evidence type="ECO:0000256" key="1">
    <source>
        <dbReference type="SAM" id="MobiDB-lite"/>
    </source>
</evidence>
<dbReference type="EMBL" id="CAFAAZ010000006">
    <property type="protein sequence ID" value="CAB4821644.1"/>
    <property type="molecule type" value="Genomic_DNA"/>
</dbReference>
<name>A0A6J6ZLL7_9ZZZZ</name>
<dbReference type="SMART" id="SM00900">
    <property type="entry name" value="FMN_bind"/>
    <property type="match status" value="1"/>
</dbReference>
<evidence type="ECO:0000313" key="3">
    <source>
        <dbReference type="EMBL" id="CAB4670863.1"/>
    </source>
</evidence>
<evidence type="ECO:0000259" key="2">
    <source>
        <dbReference type="SMART" id="SM00900"/>
    </source>
</evidence>
<dbReference type="Pfam" id="PF04205">
    <property type="entry name" value="FMN_bind"/>
    <property type="match status" value="1"/>
</dbReference>
<dbReference type="EMBL" id="CAFBMA010000013">
    <property type="protein sequence ID" value="CAB4901094.1"/>
    <property type="molecule type" value="Genomic_DNA"/>
</dbReference>
<dbReference type="InterPro" id="IPR007329">
    <property type="entry name" value="FMN-bd"/>
</dbReference>
<feature type="region of interest" description="Disordered" evidence="1">
    <location>
        <begin position="30"/>
        <end position="118"/>
    </location>
</feature>
<feature type="compositionally biased region" description="Low complexity" evidence="1">
    <location>
        <begin position="90"/>
        <end position="107"/>
    </location>
</feature>
<dbReference type="GO" id="GO:0010181">
    <property type="term" value="F:FMN binding"/>
    <property type="evidence" value="ECO:0007669"/>
    <property type="project" value="InterPro"/>
</dbReference>
<feature type="domain" description="FMN-binding" evidence="2">
    <location>
        <begin position="120"/>
        <end position="198"/>
    </location>
</feature>
<evidence type="ECO:0000313" key="5">
    <source>
        <dbReference type="EMBL" id="CAB4821644.1"/>
    </source>
</evidence>
<evidence type="ECO:0000313" key="4">
    <source>
        <dbReference type="EMBL" id="CAB4717526.1"/>
    </source>
</evidence>
<sequence>MKRGLLIGVGTLGGLGAVFAITPPQFGTPGPTGLAALPGRATSAPTPVASTATTLPTKAASAPTKAAPVKKATPAKTHSAAPAKTHSAEPAPQATPTQAPAAPAAPAGITGTFDGNTASTRWGPVQVRLVVKDGKIVDASALQFPSGDSRSRSISQQAIPYLVQETLAAQSDQISGVGGASYTSNGWYTSLQSALKKAGL</sequence>
<organism evidence="5">
    <name type="scientific">freshwater metagenome</name>
    <dbReference type="NCBI Taxonomy" id="449393"/>
    <lineage>
        <taxon>unclassified sequences</taxon>
        <taxon>metagenomes</taxon>
        <taxon>ecological metagenomes</taxon>
    </lineage>
</organism>
<accession>A0A6J6ZLL7</accession>
<dbReference type="EMBL" id="CAFBNU010000013">
    <property type="protein sequence ID" value="CAB4967097.1"/>
    <property type="molecule type" value="Genomic_DNA"/>
</dbReference>
<proteinExistence type="predicted"/>
<dbReference type="Gene3D" id="3.90.1010.20">
    <property type="match status" value="1"/>
</dbReference>
<evidence type="ECO:0000313" key="8">
    <source>
        <dbReference type="EMBL" id="CAB5017182.1"/>
    </source>
</evidence>
<protein>
    <submittedName>
        <fullName evidence="5">Unannotated protein</fullName>
    </submittedName>
</protein>
<feature type="compositionally biased region" description="Low complexity" evidence="1">
    <location>
        <begin position="41"/>
        <end position="77"/>
    </location>
</feature>
<dbReference type="EMBL" id="CAEZYD010000022">
    <property type="protein sequence ID" value="CAB4717526.1"/>
    <property type="molecule type" value="Genomic_DNA"/>
</dbReference>
<evidence type="ECO:0000313" key="7">
    <source>
        <dbReference type="EMBL" id="CAB4967097.1"/>
    </source>
</evidence>
<gene>
    <name evidence="3" type="ORF">UFOPK2343_00370</name>
    <name evidence="4" type="ORF">UFOPK2652_01196</name>
    <name evidence="5" type="ORF">UFOPK3128_00839</name>
    <name evidence="6" type="ORF">UFOPK3511_01043</name>
    <name evidence="7" type="ORF">UFOPK3880_01092</name>
    <name evidence="8" type="ORF">UFOPK4146_00017</name>
</gene>
<evidence type="ECO:0000313" key="6">
    <source>
        <dbReference type="EMBL" id="CAB4901094.1"/>
    </source>
</evidence>
<dbReference type="GO" id="GO:0016020">
    <property type="term" value="C:membrane"/>
    <property type="evidence" value="ECO:0007669"/>
    <property type="project" value="InterPro"/>
</dbReference>
<dbReference type="EMBL" id="CAFBPT010000001">
    <property type="protein sequence ID" value="CAB5017182.1"/>
    <property type="molecule type" value="Genomic_DNA"/>
</dbReference>
<dbReference type="AlphaFoldDB" id="A0A6J6ZLL7"/>
<dbReference type="EMBL" id="CAEZXD010000005">
    <property type="protein sequence ID" value="CAB4670863.1"/>
    <property type="molecule type" value="Genomic_DNA"/>
</dbReference>